<feature type="DNA-binding region" description="Fork-head" evidence="10">
    <location>
        <begin position="712"/>
        <end position="803"/>
    </location>
</feature>
<accession>E3MQZ8</accession>
<dbReference type="GO" id="GO:0005634">
    <property type="term" value="C:nucleus"/>
    <property type="evidence" value="ECO:0007669"/>
    <property type="project" value="UniProtKB-SubCell"/>
</dbReference>
<dbReference type="FunFam" id="1.10.10.10:FF:000010">
    <property type="entry name" value="Forkhead box P2 isoform B"/>
    <property type="match status" value="1"/>
</dbReference>
<dbReference type="InterPro" id="IPR001766">
    <property type="entry name" value="Fork_head_dom"/>
</dbReference>
<keyword evidence="7 10" id="KW-0238">DNA-binding</keyword>
<evidence type="ECO:0000256" key="12">
    <source>
        <dbReference type="SAM" id="MobiDB-lite"/>
    </source>
</evidence>
<dbReference type="Proteomes" id="UP000008281">
    <property type="component" value="Unassembled WGS sequence"/>
</dbReference>
<dbReference type="AlphaFoldDB" id="E3MQZ8"/>
<feature type="compositionally biased region" description="Polar residues" evidence="12">
    <location>
        <begin position="796"/>
        <end position="805"/>
    </location>
</feature>
<reference evidence="16" key="1">
    <citation type="submission" date="2007-07" db="EMBL/GenBank/DDBJ databases">
        <title>PCAP assembly of the Caenorhabditis remanei genome.</title>
        <authorList>
            <consortium name="The Caenorhabditis remanei Sequencing Consortium"/>
            <person name="Wilson R.K."/>
        </authorList>
    </citation>
    <scope>NUCLEOTIDE SEQUENCE [LARGE SCALE GENOMIC DNA]</scope>
    <source>
        <strain evidence="16">PB4641</strain>
    </source>
</reference>
<dbReference type="Pfam" id="PF16159">
    <property type="entry name" value="FOXP-CC"/>
    <property type="match status" value="1"/>
</dbReference>
<dbReference type="InterPro" id="IPR030456">
    <property type="entry name" value="TF_fork_head_CS_2"/>
</dbReference>
<dbReference type="OMA" id="GQMLIPQ"/>
<dbReference type="PANTHER" id="PTHR45796:SF4">
    <property type="entry name" value="FORKHEAD BOX P, ISOFORM C"/>
    <property type="match status" value="1"/>
</dbReference>
<evidence type="ECO:0000256" key="4">
    <source>
        <dbReference type="ARBA" id="ARBA00022771"/>
    </source>
</evidence>
<keyword evidence="2" id="KW-0678">Repressor</keyword>
<dbReference type="SUPFAM" id="SSF46785">
    <property type="entry name" value="Winged helix' DNA-binding domain"/>
    <property type="match status" value="1"/>
</dbReference>
<keyword evidence="4" id="KW-0863">Zinc-finger</keyword>
<evidence type="ECO:0000259" key="15">
    <source>
        <dbReference type="PROSITE" id="PS50039"/>
    </source>
</evidence>
<dbReference type="EMBL" id="DS268468">
    <property type="protein sequence ID" value="EFP07256.1"/>
    <property type="molecule type" value="Genomic_DNA"/>
</dbReference>
<dbReference type="GO" id="GO:0000981">
    <property type="term" value="F:DNA-binding transcription factor activity, RNA polymerase II-specific"/>
    <property type="evidence" value="ECO:0007669"/>
    <property type="project" value="TreeGrafter"/>
</dbReference>
<feature type="coiled-coil region" evidence="11">
    <location>
        <begin position="506"/>
        <end position="533"/>
    </location>
</feature>
<dbReference type="eggNOG" id="KOG4385">
    <property type="taxonomic scope" value="Eukaryota"/>
</dbReference>
<dbReference type="SMART" id="SM00339">
    <property type="entry name" value="FH"/>
    <property type="match status" value="1"/>
</dbReference>
<dbReference type="InterPro" id="IPR036388">
    <property type="entry name" value="WH-like_DNA-bd_sf"/>
</dbReference>
<dbReference type="PROSITE" id="PS00658">
    <property type="entry name" value="FORK_HEAD_2"/>
    <property type="match status" value="1"/>
</dbReference>
<keyword evidence="9 10" id="KW-0539">Nucleus</keyword>
<organism evidence="17">
    <name type="scientific">Caenorhabditis remanei</name>
    <name type="common">Caenorhabditis vulgaris</name>
    <dbReference type="NCBI Taxonomy" id="31234"/>
    <lineage>
        <taxon>Eukaryota</taxon>
        <taxon>Metazoa</taxon>
        <taxon>Ecdysozoa</taxon>
        <taxon>Nematoda</taxon>
        <taxon>Chromadorea</taxon>
        <taxon>Rhabditida</taxon>
        <taxon>Rhabditina</taxon>
        <taxon>Rhabditomorpha</taxon>
        <taxon>Rhabditoidea</taxon>
        <taxon>Rhabditidae</taxon>
        <taxon>Peloderinae</taxon>
        <taxon>Caenorhabditis</taxon>
    </lineage>
</organism>
<keyword evidence="14" id="KW-0732">Signal</keyword>
<feature type="region of interest" description="Disordered" evidence="12">
    <location>
        <begin position="792"/>
        <end position="811"/>
    </location>
</feature>
<dbReference type="InParanoid" id="E3MQZ8"/>
<feature type="compositionally biased region" description="Low complexity" evidence="12">
    <location>
        <begin position="574"/>
        <end position="596"/>
    </location>
</feature>
<keyword evidence="3" id="KW-0479">Metal-binding</keyword>
<dbReference type="PANTHER" id="PTHR45796">
    <property type="entry name" value="FORKHEAD BOX P, ISOFORM C"/>
    <property type="match status" value="1"/>
</dbReference>
<feature type="region of interest" description="Disordered" evidence="12">
    <location>
        <begin position="540"/>
        <end position="596"/>
    </location>
</feature>
<dbReference type="InterPro" id="IPR036390">
    <property type="entry name" value="WH_DNA-bd_sf"/>
</dbReference>
<sequence>MPIFDTFHFILMFLPTLHHLIFSEHLNTPIDMPFYIQTPPLTPAQHMSSSSTVTSPTSHNNHLLAEDEEEQIDVVHEEEEEDMEEMKMEIDMQNLKTTPLRRSFRPLIASELRSGIHKTCSDSNLKRFSGSSGPLSSSCESTGPSSAFGFFQNPRPNRPASNLPGGVSHELKIDPLQTVQQFLQMHQSLMNSPSVPTCLSKLLIEVSQLKTHKKHKPKLFFVCLLLCFPFLCSFFLFYFCINSDTPAPSIQDASSLVSPGRLPLHGRVSWPEKPKKQKRHRFWSGCLFCSQRGHAAAYCEKFDVCRDSGCPSQRGPPSDHQHRQSTTTLNNVLAPSSMITSESLPRPTQAPSSSFSHSTIGGGNSSQLPVSLDTGNPLNDNLLLLALQERIMRPQQPTLTQSATTPSLSHLAAANSSTNATSLASADTTRLIQQMFLGQMLIPQLPSALDLASSMSLPLSTAIPQAITTPQHALWQHSMCAWPNCDQPCDSVMALIAHLQQEHPCCERTNEEMRAQIEKVESLEHKLSVERNRLQGMMQHLRMKPSPDTTTPSLGKIDPQSPMRSPKVEGAAFSIQPAHQQQQQQQHQVTQQISQVSPTSEAASSLLSIAASVAASTAASNQMTTVPSVSSMPTFINHQLSTSSQPSSHQASGSSGPILLQRAASSASTETSPNPDSKSFVPRRSRISDKTVQPIATDIAKNREFYRANDVRPPYTYASLIRQAIMESTDCQLTLNEIYTWFTETFAYFRRNAATWKNAVRHNLSLHKCFQRVEQNVKGAVWTVDDSEFYRRRPNRSSATRSQPQTPLPEDISQHRMFDSNALSSFLEMQNFDPATLSGEQFQLNGGNLDSVLSLLANADVNNPLQMLSAAAAAGNHSGILEGQQLNNVKDEIMDVVEQHNGHTLKVAGNIQKTTKRPASANPSTVSSC</sequence>
<evidence type="ECO:0000256" key="10">
    <source>
        <dbReference type="PROSITE-ProRule" id="PRU00089"/>
    </source>
</evidence>
<dbReference type="CDD" id="cd20065">
    <property type="entry name" value="FH_FOXP2"/>
    <property type="match status" value="1"/>
</dbReference>
<keyword evidence="13" id="KW-0812">Transmembrane</keyword>
<keyword evidence="6" id="KW-0805">Transcription regulation</keyword>
<comment type="subcellular location">
    <subcellularLocation>
        <location evidence="1 10">Nucleus</location>
    </subcellularLocation>
</comment>
<feature type="compositionally biased region" description="Low complexity" evidence="12">
    <location>
        <begin position="639"/>
        <end position="655"/>
    </location>
</feature>
<evidence type="ECO:0000256" key="3">
    <source>
        <dbReference type="ARBA" id="ARBA00022723"/>
    </source>
</evidence>
<evidence type="ECO:0000256" key="9">
    <source>
        <dbReference type="ARBA" id="ARBA00023242"/>
    </source>
</evidence>
<evidence type="ECO:0000313" key="17">
    <source>
        <dbReference type="Proteomes" id="UP000008281"/>
    </source>
</evidence>
<evidence type="ECO:0000256" key="2">
    <source>
        <dbReference type="ARBA" id="ARBA00022491"/>
    </source>
</evidence>
<evidence type="ECO:0000256" key="14">
    <source>
        <dbReference type="SAM" id="SignalP"/>
    </source>
</evidence>
<dbReference type="Gene3D" id="1.20.5.340">
    <property type="match status" value="1"/>
</dbReference>
<dbReference type="InterPro" id="IPR032354">
    <property type="entry name" value="FOXP-CC"/>
</dbReference>
<feature type="compositionally biased region" description="Polar residues" evidence="12">
    <location>
        <begin position="663"/>
        <end position="677"/>
    </location>
</feature>
<feature type="signal peptide" evidence="14">
    <location>
        <begin position="1"/>
        <end position="23"/>
    </location>
</feature>
<dbReference type="STRING" id="31234.E3MQZ8"/>
<protein>
    <submittedName>
        <fullName evidence="16">CRE-FKH-7 protein</fullName>
    </submittedName>
</protein>
<dbReference type="InterPro" id="IPR050998">
    <property type="entry name" value="FOXP"/>
</dbReference>
<dbReference type="GO" id="GO:0008270">
    <property type="term" value="F:zinc ion binding"/>
    <property type="evidence" value="ECO:0007669"/>
    <property type="project" value="UniProtKB-KW"/>
</dbReference>
<feature type="compositionally biased region" description="Polar residues" evidence="12">
    <location>
        <begin position="349"/>
        <end position="369"/>
    </location>
</feature>
<evidence type="ECO:0000256" key="7">
    <source>
        <dbReference type="ARBA" id="ARBA00023125"/>
    </source>
</evidence>
<name>E3MQZ8_CAERE</name>
<feature type="chain" id="PRO_5003177349" evidence="14">
    <location>
        <begin position="24"/>
        <end position="929"/>
    </location>
</feature>
<evidence type="ECO:0000256" key="1">
    <source>
        <dbReference type="ARBA" id="ARBA00004123"/>
    </source>
</evidence>
<keyword evidence="8" id="KW-0804">Transcription</keyword>
<feature type="domain" description="Fork-head" evidence="15">
    <location>
        <begin position="712"/>
        <end position="803"/>
    </location>
</feature>
<dbReference type="Pfam" id="PF00250">
    <property type="entry name" value="Forkhead"/>
    <property type="match status" value="1"/>
</dbReference>
<evidence type="ECO:0000256" key="8">
    <source>
        <dbReference type="ARBA" id="ARBA00023163"/>
    </source>
</evidence>
<evidence type="ECO:0000256" key="5">
    <source>
        <dbReference type="ARBA" id="ARBA00022833"/>
    </source>
</evidence>
<feature type="coiled-coil region" evidence="11">
    <location>
        <begin position="65"/>
        <end position="96"/>
    </location>
</feature>
<evidence type="ECO:0000256" key="13">
    <source>
        <dbReference type="SAM" id="Phobius"/>
    </source>
</evidence>
<keyword evidence="13" id="KW-1133">Transmembrane helix</keyword>
<dbReference type="Gene3D" id="1.10.10.10">
    <property type="entry name" value="Winged helix-like DNA-binding domain superfamily/Winged helix DNA-binding domain"/>
    <property type="match status" value="1"/>
</dbReference>
<proteinExistence type="predicted"/>
<dbReference type="OrthoDB" id="5830876at2759"/>
<dbReference type="InterPro" id="IPR047412">
    <property type="entry name" value="FH_FOXP1_P2"/>
</dbReference>
<dbReference type="PROSITE" id="PS50039">
    <property type="entry name" value="FORK_HEAD_3"/>
    <property type="match status" value="1"/>
</dbReference>
<dbReference type="PRINTS" id="PR00053">
    <property type="entry name" value="FORKHEAD"/>
</dbReference>
<dbReference type="FunCoup" id="E3MQZ8">
    <property type="interactions" value="297"/>
</dbReference>
<feature type="transmembrane region" description="Helical" evidence="13">
    <location>
        <begin position="219"/>
        <end position="239"/>
    </location>
</feature>
<gene>
    <name evidence="16" type="primary">Cre-fkh-7</name>
    <name evidence="16" type="ORF">CRE_13503</name>
</gene>
<dbReference type="GO" id="GO:0000978">
    <property type="term" value="F:RNA polymerase II cis-regulatory region sequence-specific DNA binding"/>
    <property type="evidence" value="ECO:0007669"/>
    <property type="project" value="TreeGrafter"/>
</dbReference>
<evidence type="ECO:0000256" key="6">
    <source>
        <dbReference type="ARBA" id="ARBA00023015"/>
    </source>
</evidence>
<keyword evidence="13" id="KW-0472">Membrane</keyword>
<keyword evidence="5" id="KW-0862">Zinc</keyword>
<feature type="region of interest" description="Disordered" evidence="12">
    <location>
        <begin position="310"/>
        <end position="373"/>
    </location>
</feature>
<feature type="compositionally biased region" description="Polar residues" evidence="12">
    <location>
        <begin position="324"/>
        <end position="343"/>
    </location>
</feature>
<keyword evidence="11" id="KW-0175">Coiled coil</keyword>
<evidence type="ECO:0000256" key="11">
    <source>
        <dbReference type="SAM" id="Coils"/>
    </source>
</evidence>
<evidence type="ECO:0000313" key="16">
    <source>
        <dbReference type="EMBL" id="EFP07256.1"/>
    </source>
</evidence>
<feature type="region of interest" description="Disordered" evidence="12">
    <location>
        <begin position="638"/>
        <end position="687"/>
    </location>
</feature>
<dbReference type="HOGENOM" id="CLU_020943_0_0_1"/>
<keyword evidence="17" id="KW-1185">Reference proteome</keyword>